<dbReference type="PROSITE" id="PS50294">
    <property type="entry name" value="WD_REPEATS_REGION"/>
    <property type="match status" value="1"/>
</dbReference>
<sequence>MSRQYEEAPPLPREPTALNVPAVMRPSPAPEQQSTQPQPVSPETLPEAAPSLPELASSTDVPLASTQPPPAQPPAEEALFELQLSPDDIRATIERDSVKPGTGAMKAVEVGHRIWTDHDQQELDRLLREGQSVYVPPDVETHDLLSSRSGDYVYVPVPAEGVAEATDQLAVSERITAWNQVVSQEQHPSQMPFAAGLGTGLATGAGAASFSSTGPEHTQHSSSVTDDRVLSAQTVQTSTTTQPEGVVEPTREGETLVDEYGKPTVVGAAPIVQVQPDSQQKTAAAEQDTGATTTDRTATADGVKPKAFDASKSIFGGTFITVRVTSYSAAEKGAPDTMESQAEQQGAATHVKLRDNATAEIRILKDYGLKGGHKGKVNDAAFTDDNTLITCGHDGKVCIWDVQGKHVEREFIPYEGQPVTMVYPIPDDDRTQPMTLMTFSKSRVMRIWTVDAKQAVLLRSTEIQESDKDLYMSIPFISKELKARAAAAVAAAAVTTTDTPQADAAQSAPDAPPAPSPPEGAEPDEDKQAAEASATGGDAAVDTTEEGKEEEKDKKRFSFTKVLSFGRSSRKAVAS</sequence>
<dbReference type="PROSITE" id="PS00678">
    <property type="entry name" value="WD_REPEATS_1"/>
    <property type="match status" value="1"/>
</dbReference>
<feature type="compositionally biased region" description="Low complexity" evidence="4">
    <location>
        <begin position="498"/>
        <end position="509"/>
    </location>
</feature>
<dbReference type="SUPFAM" id="SSF50978">
    <property type="entry name" value="WD40 repeat-like"/>
    <property type="match status" value="1"/>
</dbReference>
<dbReference type="InterPro" id="IPR019775">
    <property type="entry name" value="WD40_repeat_CS"/>
</dbReference>
<evidence type="ECO:0000256" key="4">
    <source>
        <dbReference type="SAM" id="MobiDB-lite"/>
    </source>
</evidence>
<dbReference type="Pfam" id="PF00400">
    <property type="entry name" value="WD40"/>
    <property type="match status" value="1"/>
</dbReference>
<feature type="compositionally biased region" description="Basic and acidic residues" evidence="4">
    <location>
        <begin position="545"/>
        <end position="556"/>
    </location>
</feature>
<dbReference type="InterPro" id="IPR001680">
    <property type="entry name" value="WD40_rpt"/>
</dbReference>
<feature type="compositionally biased region" description="Low complexity" evidence="4">
    <location>
        <begin position="530"/>
        <end position="540"/>
    </location>
</feature>
<evidence type="ECO:0000313" key="6">
    <source>
        <dbReference type="Proteomes" id="UP000247409"/>
    </source>
</evidence>
<evidence type="ECO:0000256" key="1">
    <source>
        <dbReference type="ARBA" id="ARBA00022574"/>
    </source>
</evidence>
<feature type="compositionally biased region" description="Pro residues" evidence="4">
    <location>
        <begin position="510"/>
        <end position="520"/>
    </location>
</feature>
<keyword evidence="2" id="KW-0677">Repeat</keyword>
<evidence type="ECO:0000256" key="2">
    <source>
        <dbReference type="ARBA" id="ARBA00022737"/>
    </source>
</evidence>
<protein>
    <submittedName>
        <fullName evidence="5">Uncharacterized protein</fullName>
    </submittedName>
</protein>
<feature type="region of interest" description="Disordered" evidence="4">
    <location>
        <begin position="206"/>
        <end position="228"/>
    </location>
</feature>
<dbReference type="EMBL" id="NBIV01000012">
    <property type="protein sequence ID" value="PXF48621.1"/>
    <property type="molecule type" value="Genomic_DNA"/>
</dbReference>
<keyword evidence="6" id="KW-1185">Reference proteome</keyword>
<name>A0A2V3J2F1_9FLOR</name>
<feature type="compositionally biased region" description="Polar residues" evidence="4">
    <location>
        <begin position="56"/>
        <end position="66"/>
    </location>
</feature>
<comment type="caution">
    <text evidence="5">The sequence shown here is derived from an EMBL/GenBank/DDBJ whole genome shotgun (WGS) entry which is preliminary data.</text>
</comment>
<feature type="compositionally biased region" description="Low complexity" evidence="4">
    <location>
        <begin position="288"/>
        <end position="297"/>
    </location>
</feature>
<dbReference type="Proteomes" id="UP000247409">
    <property type="component" value="Unassembled WGS sequence"/>
</dbReference>
<evidence type="ECO:0000256" key="3">
    <source>
        <dbReference type="PROSITE-ProRule" id="PRU00221"/>
    </source>
</evidence>
<gene>
    <name evidence="5" type="ORF">BWQ96_01473</name>
</gene>
<accession>A0A2V3J2F1</accession>
<dbReference type="InterPro" id="IPR036322">
    <property type="entry name" value="WD40_repeat_dom_sf"/>
</dbReference>
<proteinExistence type="predicted"/>
<evidence type="ECO:0000313" key="5">
    <source>
        <dbReference type="EMBL" id="PXF48621.1"/>
    </source>
</evidence>
<dbReference type="PROSITE" id="PS50082">
    <property type="entry name" value="WD_REPEATS_2"/>
    <property type="match status" value="1"/>
</dbReference>
<organism evidence="5 6">
    <name type="scientific">Gracilariopsis chorda</name>
    <dbReference type="NCBI Taxonomy" id="448386"/>
    <lineage>
        <taxon>Eukaryota</taxon>
        <taxon>Rhodophyta</taxon>
        <taxon>Florideophyceae</taxon>
        <taxon>Rhodymeniophycidae</taxon>
        <taxon>Gracilariales</taxon>
        <taxon>Gracilariaceae</taxon>
        <taxon>Gracilariopsis</taxon>
    </lineage>
</organism>
<dbReference type="InterPro" id="IPR015943">
    <property type="entry name" value="WD40/YVTN_repeat-like_dom_sf"/>
</dbReference>
<dbReference type="SMART" id="SM00320">
    <property type="entry name" value="WD40"/>
    <property type="match status" value="1"/>
</dbReference>
<dbReference type="AlphaFoldDB" id="A0A2V3J2F1"/>
<feature type="region of interest" description="Disordered" evidence="4">
    <location>
        <begin position="273"/>
        <end position="297"/>
    </location>
</feature>
<feature type="repeat" description="WD" evidence="3">
    <location>
        <begin position="370"/>
        <end position="410"/>
    </location>
</feature>
<keyword evidence="1 3" id="KW-0853">WD repeat</keyword>
<dbReference type="OrthoDB" id="435188at2759"/>
<reference evidence="5 6" key="1">
    <citation type="journal article" date="2018" name="Mol. Biol. Evol.">
        <title>Analysis of the draft genome of the red seaweed Gracilariopsis chorda provides insights into genome size evolution in Rhodophyta.</title>
        <authorList>
            <person name="Lee J."/>
            <person name="Yang E.C."/>
            <person name="Graf L."/>
            <person name="Yang J.H."/>
            <person name="Qiu H."/>
            <person name="Zel Zion U."/>
            <person name="Chan C.X."/>
            <person name="Stephens T.G."/>
            <person name="Weber A.P.M."/>
            <person name="Boo G.H."/>
            <person name="Boo S.M."/>
            <person name="Kim K.M."/>
            <person name="Shin Y."/>
            <person name="Jung M."/>
            <person name="Lee S.J."/>
            <person name="Yim H.S."/>
            <person name="Lee J.H."/>
            <person name="Bhattacharya D."/>
            <person name="Yoon H.S."/>
        </authorList>
    </citation>
    <scope>NUCLEOTIDE SEQUENCE [LARGE SCALE GENOMIC DNA]</scope>
    <source>
        <strain evidence="5 6">SKKU-2015</strain>
        <tissue evidence="5">Whole body</tissue>
    </source>
</reference>
<feature type="region of interest" description="Disordered" evidence="4">
    <location>
        <begin position="1"/>
        <end position="76"/>
    </location>
</feature>
<dbReference type="Gene3D" id="2.130.10.10">
    <property type="entry name" value="YVTN repeat-like/Quinoprotein amine dehydrogenase"/>
    <property type="match status" value="1"/>
</dbReference>
<feature type="region of interest" description="Disordered" evidence="4">
    <location>
        <begin position="498"/>
        <end position="557"/>
    </location>
</feature>